<reference evidence="1" key="1">
    <citation type="journal article" date="2021" name="Proc. Natl. Acad. Sci. U.S.A.">
        <title>A Catalog of Tens of Thousands of Viruses from Human Metagenomes Reveals Hidden Associations with Chronic Diseases.</title>
        <authorList>
            <person name="Tisza M.J."/>
            <person name="Buck C.B."/>
        </authorList>
    </citation>
    <scope>NUCLEOTIDE SEQUENCE</scope>
    <source>
        <strain evidence="1">CtHip2</strain>
    </source>
</reference>
<accession>A0A8S5RW98</accession>
<evidence type="ECO:0000313" key="1">
    <source>
        <dbReference type="EMBL" id="DAF42912.1"/>
    </source>
</evidence>
<name>A0A8S5RW98_9CAUD</name>
<proteinExistence type="predicted"/>
<dbReference type="EMBL" id="BK032497">
    <property type="protein sequence ID" value="DAF42912.1"/>
    <property type="molecule type" value="Genomic_DNA"/>
</dbReference>
<organism evidence="1">
    <name type="scientific">Siphoviridae sp. ctHip2</name>
    <dbReference type="NCBI Taxonomy" id="2827830"/>
    <lineage>
        <taxon>Viruses</taxon>
        <taxon>Duplodnaviria</taxon>
        <taxon>Heunggongvirae</taxon>
        <taxon>Uroviricota</taxon>
        <taxon>Caudoviricetes</taxon>
    </lineage>
</organism>
<sequence length="35" mass="3914">MFSVSISTNKSPPLYGLSSVTDLSDKSFVYLLRLF</sequence>
<protein>
    <submittedName>
        <fullName evidence="1">Uncharacterized protein</fullName>
    </submittedName>
</protein>